<organism evidence="2 3">
    <name type="scientific">Cyclospora cayetanensis</name>
    <dbReference type="NCBI Taxonomy" id="88456"/>
    <lineage>
        <taxon>Eukaryota</taxon>
        <taxon>Sar</taxon>
        <taxon>Alveolata</taxon>
        <taxon>Apicomplexa</taxon>
        <taxon>Conoidasida</taxon>
        <taxon>Coccidia</taxon>
        <taxon>Eucoccidiorida</taxon>
        <taxon>Eimeriorina</taxon>
        <taxon>Eimeriidae</taxon>
        <taxon>Cyclospora</taxon>
    </lineage>
</organism>
<feature type="region of interest" description="Disordered" evidence="1">
    <location>
        <begin position="614"/>
        <end position="638"/>
    </location>
</feature>
<feature type="region of interest" description="Disordered" evidence="1">
    <location>
        <begin position="1"/>
        <end position="23"/>
    </location>
</feature>
<feature type="compositionally biased region" description="Basic and acidic residues" evidence="1">
    <location>
        <begin position="622"/>
        <end position="638"/>
    </location>
</feature>
<dbReference type="RefSeq" id="XP_026194432.1">
    <property type="nucleotide sequence ID" value="XM_026338647.1"/>
</dbReference>
<dbReference type="AlphaFoldDB" id="A0A6P6S3Z4"/>
<sequence length="791" mass="84516">MKGPPGMPRAPALPEGDKQRSPHRVSLERLFGSPALLYPLGRFLSPRDLVHLCSCCRWLHQQQRQPGGLLQETLEEALRRHLPSLADRRFLLADATDAHFASRHASLPRSSTTSTDEAAAEPACSSAAAAAERKRIRLDVSLCRCPHCLPTAALPDISPPPQEIGIYCGDADLVLRLPDLTLQQFAAFFLRLRHIWRRMASCSYRPAETLTRATARVPDAPGASVHPLETAAADTVAASTAAETYSTAASANRCLLLASETVGHSTAATPKAAAPPVTAVCLGAMTWDYNAAFDWLTISRGGSWCFIVRRQENSVFILQLAFAQCADAALAAAARNSANAATIDTVGAPTPAAEVASAGRAPAGTAMQEQQLLTSYGISPGGGGLLASVGGSCSALPLGERAYVSLRLTRLLSQSSVERQERLAQQQVQRMVLESDYEERLWVRAQPQLCEEAGRIILPCRQKRFGKSVFLRSAYNGYILLVSQSYIVALPRFSMGTEQSASGATHNDQHPGPLDSTSSARSRSSSGRSSDGLSTASMGSTRRAPRGGSDGENSRNGSGSEGTRSSRNSEDDDTFSDLSGEEDSGSQLCGAGVSCVDCREVSLATCRRLFRLHASQQPQQSPRKEPQQPKPEHKATDADALHGEPPVLLIAVSLSLGSLLFGVLAPAGTLPALQQQQPPTLPMSLRKRPSRGFTTAQDTVNSLRQLAVPVCLPLRGYGKLRKREKEEDRAAGGVAAAAAATRGPGFTALRRESSSSAVVQAFTLSLRILPAECRLAPPCCRLRCRYSALRS</sequence>
<evidence type="ECO:0000256" key="1">
    <source>
        <dbReference type="SAM" id="MobiDB-lite"/>
    </source>
</evidence>
<feature type="compositionally biased region" description="Low complexity" evidence="1">
    <location>
        <begin position="514"/>
        <end position="537"/>
    </location>
</feature>
<protein>
    <submittedName>
        <fullName evidence="3">Uncharacterized protein LOC34618202</fullName>
    </submittedName>
</protein>
<reference evidence="3" key="1">
    <citation type="submission" date="2025-08" db="UniProtKB">
        <authorList>
            <consortium name="RefSeq"/>
        </authorList>
    </citation>
    <scope>IDENTIFICATION</scope>
</reference>
<evidence type="ECO:0000313" key="3">
    <source>
        <dbReference type="RefSeq" id="XP_026194432.1"/>
    </source>
</evidence>
<proteinExistence type="predicted"/>
<evidence type="ECO:0000313" key="2">
    <source>
        <dbReference type="Proteomes" id="UP000515125"/>
    </source>
</evidence>
<accession>A0A6P6S3Z4</accession>
<keyword evidence="2" id="KW-1185">Reference proteome</keyword>
<feature type="compositionally biased region" description="Acidic residues" evidence="1">
    <location>
        <begin position="570"/>
        <end position="584"/>
    </location>
</feature>
<dbReference type="Proteomes" id="UP000515125">
    <property type="component" value="Unplaced"/>
</dbReference>
<gene>
    <name evidence="3" type="primary">LOC34618202</name>
</gene>
<name>A0A6P6S3Z4_9EIME</name>
<dbReference type="GeneID" id="34618202"/>
<dbReference type="OrthoDB" id="349289at2759"/>
<feature type="compositionally biased region" description="Low complexity" evidence="1">
    <location>
        <begin position="554"/>
        <end position="566"/>
    </location>
</feature>
<feature type="region of interest" description="Disordered" evidence="1">
    <location>
        <begin position="498"/>
        <end position="589"/>
    </location>
</feature>